<sequence>MHMRVYGAAALAGLSALVLSACGGSTGTATSTTAATTAKAAATTAAAPATTGAPVRDAAVDLVIWCDQDRKPIIDKYAAAFGAEQGIKVAVQVSTDVRKDFKDATNAGKGPDVIVGAHDWLGELVQNQAVKPVNLSPTDQAKFPAEAMAAAKFNGQVYGVPYAVENIGIVRNTALAPDAPKTFEEMVTKGTQLVKDGKATNAVLLTVSKTGDAYHSYPFLKAFGGGVFAQKPNGDYDPTKVIVGSPESILGGEQLAKLGKDGILSTNVDGGIVDQVFDAGKAPYAMTGPWAVEKAKKAGISYAISPLPTIAGKQMTPFLGVQMFYVSAKAKNDAFAQEFVTKYVTRKDLQIDMYNIGKRPPALTEAYTEVAAKDADIKAWFEAGKGALPMPNIPAMNSVWGPLGQATADIIAQKATAADRLKAAQTEIEANIVKAG</sequence>
<dbReference type="Proteomes" id="UP000726105">
    <property type="component" value="Unassembled WGS sequence"/>
</dbReference>
<dbReference type="EMBL" id="JADIXZ010000004">
    <property type="protein sequence ID" value="MBK6301336.1"/>
    <property type="molecule type" value="Genomic_DNA"/>
</dbReference>
<dbReference type="InterPro" id="IPR006059">
    <property type="entry name" value="SBP"/>
</dbReference>
<feature type="chain" id="PRO_5038324887" evidence="5">
    <location>
        <begin position="22"/>
        <end position="436"/>
    </location>
</feature>
<proteinExistence type="inferred from homology"/>
<evidence type="ECO:0000256" key="1">
    <source>
        <dbReference type="ARBA" id="ARBA00008520"/>
    </source>
</evidence>
<dbReference type="Gene3D" id="3.40.190.10">
    <property type="entry name" value="Periplasmic binding protein-like II"/>
    <property type="match status" value="2"/>
</dbReference>
<evidence type="ECO:0000313" key="7">
    <source>
        <dbReference type="EMBL" id="MBK7272038.1"/>
    </source>
</evidence>
<dbReference type="InterPro" id="IPR006060">
    <property type="entry name" value="Maltose/Cyclodextrin-bd"/>
</dbReference>
<dbReference type="PANTHER" id="PTHR30061:SF50">
    <property type="entry name" value="MALTOSE_MALTODEXTRIN-BINDING PERIPLASMIC PROTEIN"/>
    <property type="match status" value="1"/>
</dbReference>
<dbReference type="GO" id="GO:1901982">
    <property type="term" value="F:maltose binding"/>
    <property type="evidence" value="ECO:0007669"/>
    <property type="project" value="TreeGrafter"/>
</dbReference>
<dbReference type="GO" id="GO:0015144">
    <property type="term" value="F:carbohydrate transmembrane transporter activity"/>
    <property type="evidence" value="ECO:0007669"/>
    <property type="project" value="InterPro"/>
</dbReference>
<feature type="signal peptide" evidence="5">
    <location>
        <begin position="1"/>
        <end position="21"/>
    </location>
</feature>
<dbReference type="PROSITE" id="PS51257">
    <property type="entry name" value="PROKAR_LIPOPROTEIN"/>
    <property type="match status" value="1"/>
</dbReference>
<gene>
    <name evidence="6" type="ORF">IPF40_09915</name>
    <name evidence="7" type="ORF">IPI13_02380</name>
</gene>
<organism evidence="7 9">
    <name type="scientific">Candidatus Phosphoribacter hodrii</name>
    <dbReference type="NCBI Taxonomy" id="2953743"/>
    <lineage>
        <taxon>Bacteria</taxon>
        <taxon>Bacillati</taxon>
        <taxon>Actinomycetota</taxon>
        <taxon>Actinomycetes</taxon>
        <taxon>Micrococcales</taxon>
        <taxon>Dermatophilaceae</taxon>
        <taxon>Candidatus Phosphoribacter</taxon>
    </lineage>
</organism>
<dbReference type="EMBL" id="JADJIB010000001">
    <property type="protein sequence ID" value="MBK7272038.1"/>
    <property type="molecule type" value="Genomic_DNA"/>
</dbReference>
<evidence type="ECO:0000256" key="3">
    <source>
        <dbReference type="ARBA" id="ARBA00022597"/>
    </source>
</evidence>
<protein>
    <submittedName>
        <fullName evidence="7">Maltose ABC transporter substrate-binding protein</fullName>
    </submittedName>
</protein>
<evidence type="ECO:0000256" key="2">
    <source>
        <dbReference type="ARBA" id="ARBA00022448"/>
    </source>
</evidence>
<dbReference type="GO" id="GO:0015768">
    <property type="term" value="P:maltose transport"/>
    <property type="evidence" value="ECO:0007669"/>
    <property type="project" value="TreeGrafter"/>
</dbReference>
<dbReference type="PANTHER" id="PTHR30061">
    <property type="entry name" value="MALTOSE-BINDING PERIPLASMIC PROTEIN"/>
    <property type="match status" value="1"/>
</dbReference>
<keyword evidence="2" id="KW-0813">Transport</keyword>
<evidence type="ECO:0000256" key="5">
    <source>
        <dbReference type="SAM" id="SignalP"/>
    </source>
</evidence>
<evidence type="ECO:0000256" key="4">
    <source>
        <dbReference type="ARBA" id="ARBA00022729"/>
    </source>
</evidence>
<dbReference type="GO" id="GO:0055052">
    <property type="term" value="C:ATP-binding cassette (ABC) transporter complex, substrate-binding subunit-containing"/>
    <property type="evidence" value="ECO:0007669"/>
    <property type="project" value="TreeGrafter"/>
</dbReference>
<comment type="caution">
    <text evidence="7">The sequence shown here is derived from an EMBL/GenBank/DDBJ whole genome shotgun (WGS) entry which is preliminary data.</text>
</comment>
<comment type="similarity">
    <text evidence="1">Belongs to the bacterial solute-binding protein 1 family.</text>
</comment>
<dbReference type="SUPFAM" id="SSF53850">
    <property type="entry name" value="Periplasmic binding protein-like II"/>
    <property type="match status" value="1"/>
</dbReference>
<evidence type="ECO:0000313" key="9">
    <source>
        <dbReference type="Proteomes" id="UP000726105"/>
    </source>
</evidence>
<reference evidence="8 9" key="1">
    <citation type="submission" date="2020-10" db="EMBL/GenBank/DDBJ databases">
        <title>Connecting structure to function with the recovery of over 1000 high-quality activated sludge metagenome-assembled genomes encoding full-length rRNA genes using long-read sequencing.</title>
        <authorList>
            <person name="Singleton C.M."/>
            <person name="Petriglieri F."/>
            <person name="Kristensen J.M."/>
            <person name="Kirkegaard R.H."/>
            <person name="Michaelsen T.Y."/>
            <person name="Andersen M.H."/>
            <person name="Karst S.M."/>
            <person name="Dueholm M.S."/>
            <person name="Nielsen P.H."/>
            <person name="Albertsen M."/>
        </authorList>
    </citation>
    <scope>NUCLEOTIDE SEQUENCE [LARGE SCALE GENOMIC DNA]</scope>
    <source>
        <strain evidence="6">AalE_18-Q3-R2-46_BAT3C.188</strain>
        <strain evidence="7">Ega_18-Q3-R5-49_MAXAC.001</strain>
    </source>
</reference>
<dbReference type="PRINTS" id="PR00181">
    <property type="entry name" value="MALTOSEBP"/>
</dbReference>
<dbReference type="Pfam" id="PF13416">
    <property type="entry name" value="SBP_bac_8"/>
    <property type="match status" value="1"/>
</dbReference>
<name>A0A935M8T2_9MICO</name>
<dbReference type="Proteomes" id="UP000718281">
    <property type="component" value="Unassembled WGS sequence"/>
</dbReference>
<evidence type="ECO:0000313" key="6">
    <source>
        <dbReference type="EMBL" id="MBK6301336.1"/>
    </source>
</evidence>
<keyword evidence="3" id="KW-0762">Sugar transport</keyword>
<dbReference type="GO" id="GO:0042956">
    <property type="term" value="P:maltodextrin transmembrane transport"/>
    <property type="evidence" value="ECO:0007669"/>
    <property type="project" value="TreeGrafter"/>
</dbReference>
<accession>A0A935M8T2</accession>
<dbReference type="CDD" id="cd13586">
    <property type="entry name" value="PBP2_Maltose_binding_like"/>
    <property type="match status" value="1"/>
</dbReference>
<evidence type="ECO:0000313" key="8">
    <source>
        <dbReference type="Proteomes" id="UP000718281"/>
    </source>
</evidence>
<dbReference type="AlphaFoldDB" id="A0A935M8T2"/>
<keyword evidence="4 5" id="KW-0732">Signal</keyword>